<evidence type="ECO:0000313" key="3">
    <source>
        <dbReference type="Proteomes" id="UP000237347"/>
    </source>
</evidence>
<dbReference type="Proteomes" id="UP000237347">
    <property type="component" value="Unassembled WGS sequence"/>
</dbReference>
<gene>
    <name evidence="2" type="ORF">CFP56_025684</name>
</gene>
<comment type="caution">
    <text evidence="2">The sequence shown here is derived from an EMBL/GenBank/DDBJ whole genome shotgun (WGS) entry which is preliminary data.</text>
</comment>
<keyword evidence="3" id="KW-1185">Reference proteome</keyword>
<protein>
    <submittedName>
        <fullName evidence="2">Uncharacterized protein</fullName>
    </submittedName>
</protein>
<accession>A0AAW0K2E4</accession>
<evidence type="ECO:0000256" key="1">
    <source>
        <dbReference type="SAM" id="SignalP"/>
    </source>
</evidence>
<evidence type="ECO:0000313" key="2">
    <source>
        <dbReference type="EMBL" id="KAK7833418.1"/>
    </source>
</evidence>
<feature type="chain" id="PRO_5043687664" evidence="1">
    <location>
        <begin position="19"/>
        <end position="68"/>
    </location>
</feature>
<sequence length="68" mass="7650">MKCVVVLVLPLLEVEGLGSLINQDVLQNIQGRLPGLSSASTVYISKSWNRRFFIRCSTSRFDLILLLQ</sequence>
<name>A0AAW0K2E4_QUESU</name>
<feature type="signal peptide" evidence="1">
    <location>
        <begin position="1"/>
        <end position="18"/>
    </location>
</feature>
<organism evidence="2 3">
    <name type="scientific">Quercus suber</name>
    <name type="common">Cork oak</name>
    <dbReference type="NCBI Taxonomy" id="58331"/>
    <lineage>
        <taxon>Eukaryota</taxon>
        <taxon>Viridiplantae</taxon>
        <taxon>Streptophyta</taxon>
        <taxon>Embryophyta</taxon>
        <taxon>Tracheophyta</taxon>
        <taxon>Spermatophyta</taxon>
        <taxon>Magnoliopsida</taxon>
        <taxon>eudicotyledons</taxon>
        <taxon>Gunneridae</taxon>
        <taxon>Pentapetalae</taxon>
        <taxon>rosids</taxon>
        <taxon>fabids</taxon>
        <taxon>Fagales</taxon>
        <taxon>Fagaceae</taxon>
        <taxon>Quercus</taxon>
    </lineage>
</organism>
<feature type="non-terminal residue" evidence="2">
    <location>
        <position position="68"/>
    </location>
</feature>
<dbReference type="AlphaFoldDB" id="A0AAW0K2E4"/>
<reference evidence="2 3" key="1">
    <citation type="journal article" date="2018" name="Sci. Data">
        <title>The draft genome sequence of cork oak.</title>
        <authorList>
            <person name="Ramos A.M."/>
            <person name="Usie A."/>
            <person name="Barbosa P."/>
            <person name="Barros P.M."/>
            <person name="Capote T."/>
            <person name="Chaves I."/>
            <person name="Simoes F."/>
            <person name="Abreu I."/>
            <person name="Carrasquinho I."/>
            <person name="Faro C."/>
            <person name="Guimaraes J.B."/>
            <person name="Mendonca D."/>
            <person name="Nobrega F."/>
            <person name="Rodrigues L."/>
            <person name="Saibo N.J.M."/>
            <person name="Varela M.C."/>
            <person name="Egas C."/>
            <person name="Matos J."/>
            <person name="Miguel C.M."/>
            <person name="Oliveira M.M."/>
            <person name="Ricardo C.P."/>
            <person name="Goncalves S."/>
        </authorList>
    </citation>
    <scope>NUCLEOTIDE SEQUENCE [LARGE SCALE GENOMIC DNA]</scope>
    <source>
        <strain evidence="3">cv. HL8</strain>
    </source>
</reference>
<keyword evidence="1" id="KW-0732">Signal</keyword>
<proteinExistence type="predicted"/>
<dbReference type="EMBL" id="PKMF04000408">
    <property type="protein sequence ID" value="KAK7833418.1"/>
    <property type="molecule type" value="Genomic_DNA"/>
</dbReference>